<feature type="region of interest" description="Disordered" evidence="1">
    <location>
        <begin position="136"/>
        <end position="156"/>
    </location>
</feature>
<accession>A0ABT0K2G4</accession>
<protein>
    <recommendedName>
        <fullName evidence="4">Glycosyl transferase family 28 C-terminal domain-containing protein</fullName>
    </recommendedName>
</protein>
<dbReference type="Proteomes" id="UP001201873">
    <property type="component" value="Unassembled WGS sequence"/>
</dbReference>
<dbReference type="EMBL" id="JALKFT010000025">
    <property type="protein sequence ID" value="MCK9878006.1"/>
    <property type="molecule type" value="Genomic_DNA"/>
</dbReference>
<evidence type="ECO:0000313" key="2">
    <source>
        <dbReference type="EMBL" id="MCK9878006.1"/>
    </source>
</evidence>
<evidence type="ECO:0000313" key="3">
    <source>
        <dbReference type="Proteomes" id="UP001201873"/>
    </source>
</evidence>
<name>A0ABT0K2G4_9ACTN</name>
<evidence type="ECO:0000256" key="1">
    <source>
        <dbReference type="SAM" id="MobiDB-lite"/>
    </source>
</evidence>
<sequence>MTVEVNRARQLVGLGPTEASVYDFALATDADQLLRPAIAALGAQENLLVVAVTGGADPARVFAAAPANTRIEPFLPFDRLLAHVDVIVTSGGYGGVQLALAHGVPIVAAGRLRDEIVVAGREQRAADLLEDLADAAPPAGHAGGHRAVPVGSASRR</sequence>
<evidence type="ECO:0008006" key="4">
    <source>
        <dbReference type="Google" id="ProtNLM"/>
    </source>
</evidence>
<proteinExistence type="predicted"/>
<dbReference type="RefSeq" id="WP_248826167.1">
    <property type="nucleotide sequence ID" value="NZ_JALKFT010000025.1"/>
</dbReference>
<dbReference type="SUPFAM" id="SSF53756">
    <property type="entry name" value="UDP-Glycosyltransferase/glycogen phosphorylase"/>
    <property type="match status" value="1"/>
</dbReference>
<reference evidence="2 3" key="1">
    <citation type="submission" date="2022-04" db="EMBL/GenBank/DDBJ databases">
        <title>Genome diversity in the genus Frankia.</title>
        <authorList>
            <person name="Carlos-Shanley C."/>
            <person name="Hahn D."/>
        </authorList>
    </citation>
    <scope>NUCLEOTIDE SEQUENCE [LARGE SCALE GENOMIC DNA]</scope>
    <source>
        <strain evidence="2 3">Ag45/Mut15</strain>
    </source>
</reference>
<dbReference type="Gene3D" id="3.40.50.2000">
    <property type="entry name" value="Glycogen Phosphorylase B"/>
    <property type="match status" value="1"/>
</dbReference>
<comment type="caution">
    <text evidence="2">The sequence shown here is derived from an EMBL/GenBank/DDBJ whole genome shotgun (WGS) entry which is preliminary data.</text>
</comment>
<keyword evidence="3" id="KW-1185">Reference proteome</keyword>
<gene>
    <name evidence="2" type="ORF">MXD59_19890</name>
</gene>
<organism evidence="2 3">
    <name type="scientific">Frankia umida</name>
    <dbReference type="NCBI Taxonomy" id="573489"/>
    <lineage>
        <taxon>Bacteria</taxon>
        <taxon>Bacillati</taxon>
        <taxon>Actinomycetota</taxon>
        <taxon>Actinomycetes</taxon>
        <taxon>Frankiales</taxon>
        <taxon>Frankiaceae</taxon>
        <taxon>Frankia</taxon>
    </lineage>
</organism>